<dbReference type="AlphaFoldDB" id="A0A2P5E2M0"/>
<protein>
    <submittedName>
        <fullName evidence="12">Cytochrome P</fullName>
    </submittedName>
</protein>
<dbReference type="GO" id="GO:0020037">
    <property type="term" value="F:heme binding"/>
    <property type="evidence" value="ECO:0007669"/>
    <property type="project" value="InterPro"/>
</dbReference>
<dbReference type="Gene3D" id="1.10.630.10">
    <property type="entry name" value="Cytochrome P450"/>
    <property type="match status" value="1"/>
</dbReference>
<dbReference type="Proteomes" id="UP000237105">
    <property type="component" value="Unassembled WGS sequence"/>
</dbReference>
<dbReference type="InterPro" id="IPR036396">
    <property type="entry name" value="Cyt_P450_sf"/>
</dbReference>
<dbReference type="EMBL" id="JXTB01000003">
    <property type="protein sequence ID" value="PON79757.1"/>
    <property type="molecule type" value="Genomic_DNA"/>
</dbReference>
<dbReference type="InterPro" id="IPR001128">
    <property type="entry name" value="Cyt_P450"/>
</dbReference>
<proteinExistence type="inferred from homology"/>
<dbReference type="SUPFAM" id="SSF48264">
    <property type="entry name" value="Cytochrome P450"/>
    <property type="match status" value="1"/>
</dbReference>
<dbReference type="Pfam" id="PF00067">
    <property type="entry name" value="p450"/>
    <property type="match status" value="1"/>
</dbReference>
<keyword evidence="7" id="KW-0560">Oxidoreductase</keyword>
<keyword evidence="10 11" id="KW-0472">Membrane</keyword>
<dbReference type="GO" id="GO:0004497">
    <property type="term" value="F:monooxygenase activity"/>
    <property type="evidence" value="ECO:0007669"/>
    <property type="project" value="UniProtKB-KW"/>
</dbReference>
<keyword evidence="8" id="KW-0408">Iron</keyword>
<keyword evidence="9" id="KW-0503">Monooxygenase</keyword>
<comment type="subcellular location">
    <subcellularLocation>
        <location evidence="1">Membrane</location>
        <topology evidence="1">Single-pass membrane protein</topology>
    </subcellularLocation>
</comment>
<keyword evidence="6 11" id="KW-1133">Transmembrane helix</keyword>
<keyword evidence="4 11" id="KW-0812">Transmembrane</keyword>
<evidence type="ECO:0000256" key="6">
    <source>
        <dbReference type="ARBA" id="ARBA00022989"/>
    </source>
</evidence>
<evidence type="ECO:0000256" key="8">
    <source>
        <dbReference type="ARBA" id="ARBA00023004"/>
    </source>
</evidence>
<keyword evidence="5" id="KW-0479">Metal-binding</keyword>
<evidence type="ECO:0000256" key="4">
    <source>
        <dbReference type="ARBA" id="ARBA00022692"/>
    </source>
</evidence>
<dbReference type="PANTHER" id="PTHR24282:SF20">
    <property type="entry name" value="CYTOCHROME P450 CYP749A22-LIKE"/>
    <property type="match status" value="1"/>
</dbReference>
<dbReference type="GO" id="GO:0005506">
    <property type="term" value="F:iron ion binding"/>
    <property type="evidence" value="ECO:0007669"/>
    <property type="project" value="InterPro"/>
</dbReference>
<evidence type="ECO:0000256" key="11">
    <source>
        <dbReference type="SAM" id="Phobius"/>
    </source>
</evidence>
<evidence type="ECO:0000313" key="13">
    <source>
        <dbReference type="Proteomes" id="UP000237105"/>
    </source>
</evidence>
<dbReference type="STRING" id="3476.A0A2P5E2M0"/>
<feature type="transmembrane region" description="Helical" evidence="11">
    <location>
        <begin position="6"/>
        <end position="27"/>
    </location>
</feature>
<reference evidence="13" key="1">
    <citation type="submission" date="2016-06" db="EMBL/GenBank/DDBJ databases">
        <title>Parallel loss of symbiosis genes in relatives of nitrogen-fixing non-legume Parasponia.</title>
        <authorList>
            <person name="Van Velzen R."/>
            <person name="Holmer R."/>
            <person name="Bu F."/>
            <person name="Rutten L."/>
            <person name="Van Zeijl A."/>
            <person name="Liu W."/>
            <person name="Santuari L."/>
            <person name="Cao Q."/>
            <person name="Sharma T."/>
            <person name="Shen D."/>
            <person name="Roswanjaya Y."/>
            <person name="Wardhani T."/>
            <person name="Kalhor M.S."/>
            <person name="Jansen J."/>
            <person name="Van den Hoogen J."/>
            <person name="Gungor B."/>
            <person name="Hartog M."/>
            <person name="Hontelez J."/>
            <person name="Verver J."/>
            <person name="Yang W.-C."/>
            <person name="Schijlen E."/>
            <person name="Repin R."/>
            <person name="Schilthuizen M."/>
            <person name="Schranz E."/>
            <person name="Heidstra R."/>
            <person name="Miyata K."/>
            <person name="Fedorova E."/>
            <person name="Kohlen W."/>
            <person name="Bisseling T."/>
            <person name="Smit S."/>
            <person name="Geurts R."/>
        </authorList>
    </citation>
    <scope>NUCLEOTIDE SEQUENCE [LARGE SCALE GENOMIC DNA]</scope>
    <source>
        <strain evidence="13">cv. WU1-14</strain>
    </source>
</reference>
<name>A0A2P5E2M0_PARAD</name>
<evidence type="ECO:0000313" key="12">
    <source>
        <dbReference type="EMBL" id="PON79757.1"/>
    </source>
</evidence>
<sequence>MTGVGDLTILVLIFLSVFLLFALIKIFHKLWWVPTHLQYLMSLQGINCRPYKFIHGNTKEISAMSKESLSRHMGLSHEIFPTLQPHIHCWSNLYGKIYVQWYGPQAQLVILEPELVKELLNNRDKASHKPEVSPYAKKILGDGLTMSQGEKWAKMRKLANFAFHGESLKVSSLDYSQQYFS</sequence>
<evidence type="ECO:0000256" key="2">
    <source>
        <dbReference type="ARBA" id="ARBA00010617"/>
    </source>
</evidence>
<evidence type="ECO:0000256" key="3">
    <source>
        <dbReference type="ARBA" id="ARBA00022617"/>
    </source>
</evidence>
<keyword evidence="13" id="KW-1185">Reference proteome</keyword>
<comment type="similarity">
    <text evidence="2">Belongs to the cytochrome P450 family.</text>
</comment>
<dbReference type="OrthoDB" id="1470350at2759"/>
<dbReference type="GO" id="GO:0016705">
    <property type="term" value="F:oxidoreductase activity, acting on paired donors, with incorporation or reduction of molecular oxygen"/>
    <property type="evidence" value="ECO:0007669"/>
    <property type="project" value="InterPro"/>
</dbReference>
<evidence type="ECO:0000256" key="10">
    <source>
        <dbReference type="ARBA" id="ARBA00023136"/>
    </source>
</evidence>
<dbReference type="InterPro" id="IPR050665">
    <property type="entry name" value="Cytochrome_P450_Monooxygen"/>
</dbReference>
<dbReference type="PANTHER" id="PTHR24282">
    <property type="entry name" value="CYTOCHROME P450 FAMILY MEMBER"/>
    <property type="match status" value="1"/>
</dbReference>
<accession>A0A2P5E2M0</accession>
<evidence type="ECO:0000256" key="7">
    <source>
        <dbReference type="ARBA" id="ARBA00023002"/>
    </source>
</evidence>
<evidence type="ECO:0000256" key="1">
    <source>
        <dbReference type="ARBA" id="ARBA00004167"/>
    </source>
</evidence>
<dbReference type="GO" id="GO:0016020">
    <property type="term" value="C:membrane"/>
    <property type="evidence" value="ECO:0007669"/>
    <property type="project" value="UniProtKB-SubCell"/>
</dbReference>
<gene>
    <name evidence="12" type="ORF">PanWU01x14_009890</name>
</gene>
<evidence type="ECO:0000256" key="9">
    <source>
        <dbReference type="ARBA" id="ARBA00023033"/>
    </source>
</evidence>
<comment type="caution">
    <text evidence="12">The sequence shown here is derived from an EMBL/GenBank/DDBJ whole genome shotgun (WGS) entry which is preliminary data.</text>
</comment>
<evidence type="ECO:0000256" key="5">
    <source>
        <dbReference type="ARBA" id="ARBA00022723"/>
    </source>
</evidence>
<organism evidence="12 13">
    <name type="scientific">Parasponia andersonii</name>
    <name type="common">Sponia andersonii</name>
    <dbReference type="NCBI Taxonomy" id="3476"/>
    <lineage>
        <taxon>Eukaryota</taxon>
        <taxon>Viridiplantae</taxon>
        <taxon>Streptophyta</taxon>
        <taxon>Embryophyta</taxon>
        <taxon>Tracheophyta</taxon>
        <taxon>Spermatophyta</taxon>
        <taxon>Magnoliopsida</taxon>
        <taxon>eudicotyledons</taxon>
        <taxon>Gunneridae</taxon>
        <taxon>Pentapetalae</taxon>
        <taxon>rosids</taxon>
        <taxon>fabids</taxon>
        <taxon>Rosales</taxon>
        <taxon>Cannabaceae</taxon>
        <taxon>Parasponia</taxon>
    </lineage>
</organism>
<keyword evidence="3" id="KW-0349">Heme</keyword>